<dbReference type="PRINTS" id="PR00947">
    <property type="entry name" value="CUTICLE"/>
</dbReference>
<dbReference type="OrthoDB" id="6629557at2759"/>
<dbReference type="AlphaFoldDB" id="A0A5N4AJB3"/>
<feature type="signal peptide" evidence="4">
    <location>
        <begin position="1"/>
        <end position="16"/>
    </location>
</feature>
<dbReference type="EMBL" id="VVIM01000006">
    <property type="protein sequence ID" value="KAB0797383.1"/>
    <property type="molecule type" value="Genomic_DNA"/>
</dbReference>
<sequence>MRAIIVLFALLGLSHCRPQSSFTAPLEAVKAFILSFDNSFGGDGEYSYNVESSDGQKRGEKRYILNKGTENEEPVVEGYYSYNAPDGKEYVVGYKADKEGFQPEGEHLPESASVKRRPPQLGIPSKAIASLSGGGLG</sequence>
<proteinExistence type="predicted"/>
<dbReference type="PROSITE" id="PS00233">
    <property type="entry name" value="CHIT_BIND_RR_1"/>
    <property type="match status" value="1"/>
</dbReference>
<feature type="region of interest" description="Disordered" evidence="3">
    <location>
        <begin position="100"/>
        <end position="137"/>
    </location>
</feature>
<name>A0A5N4AJB3_PHOPY</name>
<protein>
    <submittedName>
        <fullName evidence="5">Uncharacterized protein</fullName>
    </submittedName>
</protein>
<feature type="chain" id="PRO_5024304747" evidence="4">
    <location>
        <begin position="17"/>
        <end position="137"/>
    </location>
</feature>
<dbReference type="GO" id="GO:0062129">
    <property type="term" value="C:chitin-based extracellular matrix"/>
    <property type="evidence" value="ECO:0007669"/>
    <property type="project" value="TreeGrafter"/>
</dbReference>
<keyword evidence="1 2" id="KW-0193">Cuticle</keyword>
<reference evidence="5 6" key="1">
    <citation type="journal article" date="2018" name="Elife">
        <title>Firefly genomes illuminate parallel origins of bioluminescence in beetles.</title>
        <authorList>
            <person name="Fallon T.R."/>
            <person name="Lower S.E."/>
            <person name="Chang C.H."/>
            <person name="Bessho-Uehara M."/>
            <person name="Martin G.J."/>
            <person name="Bewick A.J."/>
            <person name="Behringer M."/>
            <person name="Debat H.J."/>
            <person name="Wong I."/>
            <person name="Day J.C."/>
            <person name="Suvorov A."/>
            <person name="Silva C.J."/>
            <person name="Stanger-Hall K.F."/>
            <person name="Hall D.W."/>
            <person name="Schmitz R.J."/>
            <person name="Nelson D.R."/>
            <person name="Lewis S.M."/>
            <person name="Shigenobu S."/>
            <person name="Bybee S.M."/>
            <person name="Larracuente A.M."/>
            <person name="Oba Y."/>
            <person name="Weng J.K."/>
        </authorList>
    </citation>
    <scope>NUCLEOTIDE SEQUENCE [LARGE SCALE GENOMIC DNA]</scope>
    <source>
        <strain evidence="5">1611_PpyrPB1</strain>
        <tissue evidence="5">Whole body</tissue>
    </source>
</reference>
<comment type="caution">
    <text evidence="5">The sequence shown here is derived from an EMBL/GenBank/DDBJ whole genome shotgun (WGS) entry which is preliminary data.</text>
</comment>
<keyword evidence="4" id="KW-0732">Signal</keyword>
<feature type="compositionally biased region" description="Basic and acidic residues" evidence="3">
    <location>
        <begin position="100"/>
        <end position="109"/>
    </location>
</feature>
<evidence type="ECO:0000313" key="5">
    <source>
        <dbReference type="EMBL" id="KAB0797383.1"/>
    </source>
</evidence>
<evidence type="ECO:0000313" key="6">
    <source>
        <dbReference type="Proteomes" id="UP000327044"/>
    </source>
</evidence>
<accession>A0A5N4AJB3</accession>
<dbReference type="InterPro" id="IPR000618">
    <property type="entry name" value="Insect_cuticle"/>
</dbReference>
<organism evidence="5 6">
    <name type="scientific">Photinus pyralis</name>
    <name type="common">Common eastern firefly</name>
    <name type="synonym">Lampyris pyralis</name>
    <dbReference type="NCBI Taxonomy" id="7054"/>
    <lineage>
        <taxon>Eukaryota</taxon>
        <taxon>Metazoa</taxon>
        <taxon>Ecdysozoa</taxon>
        <taxon>Arthropoda</taxon>
        <taxon>Hexapoda</taxon>
        <taxon>Insecta</taxon>
        <taxon>Pterygota</taxon>
        <taxon>Neoptera</taxon>
        <taxon>Endopterygota</taxon>
        <taxon>Coleoptera</taxon>
        <taxon>Polyphaga</taxon>
        <taxon>Elateriformia</taxon>
        <taxon>Elateroidea</taxon>
        <taxon>Lampyridae</taxon>
        <taxon>Lampyrinae</taxon>
        <taxon>Photinus</taxon>
    </lineage>
</organism>
<dbReference type="InterPro" id="IPR050468">
    <property type="entry name" value="Cuticle_Struct_Prot"/>
</dbReference>
<keyword evidence="6" id="KW-1185">Reference proteome</keyword>
<evidence type="ECO:0000256" key="2">
    <source>
        <dbReference type="PROSITE-ProRule" id="PRU00497"/>
    </source>
</evidence>
<evidence type="ECO:0000256" key="3">
    <source>
        <dbReference type="SAM" id="MobiDB-lite"/>
    </source>
</evidence>
<gene>
    <name evidence="5" type="ORF">PPYR_08377</name>
</gene>
<dbReference type="Pfam" id="PF00379">
    <property type="entry name" value="Chitin_bind_4"/>
    <property type="match status" value="1"/>
</dbReference>
<dbReference type="Proteomes" id="UP000327044">
    <property type="component" value="Unassembled WGS sequence"/>
</dbReference>
<dbReference type="PANTHER" id="PTHR10380:SF192">
    <property type="entry name" value="GEO02312P1"/>
    <property type="match status" value="1"/>
</dbReference>
<evidence type="ECO:0000256" key="4">
    <source>
        <dbReference type="SAM" id="SignalP"/>
    </source>
</evidence>
<dbReference type="PROSITE" id="PS51155">
    <property type="entry name" value="CHIT_BIND_RR_2"/>
    <property type="match status" value="1"/>
</dbReference>
<dbReference type="FunCoup" id="A0A5N4AJB3">
    <property type="interactions" value="43"/>
</dbReference>
<dbReference type="GO" id="GO:0008010">
    <property type="term" value="F:structural constituent of chitin-based larval cuticle"/>
    <property type="evidence" value="ECO:0007669"/>
    <property type="project" value="TreeGrafter"/>
</dbReference>
<dbReference type="InParanoid" id="A0A5N4AJB3"/>
<dbReference type="PANTHER" id="PTHR10380">
    <property type="entry name" value="CUTICLE PROTEIN"/>
    <property type="match status" value="1"/>
</dbReference>
<dbReference type="InterPro" id="IPR031311">
    <property type="entry name" value="CHIT_BIND_RR_consensus"/>
</dbReference>
<evidence type="ECO:0000256" key="1">
    <source>
        <dbReference type="ARBA" id="ARBA00022460"/>
    </source>
</evidence>